<name>A0AAE0BC53_9CHLO</name>
<dbReference type="AlphaFoldDB" id="A0AAE0BC53"/>
<dbReference type="GO" id="GO:0015074">
    <property type="term" value="P:DNA integration"/>
    <property type="evidence" value="ECO:0007669"/>
    <property type="project" value="InterPro"/>
</dbReference>
<protein>
    <recommendedName>
        <fullName evidence="5">Tyr recombinase domain-containing protein</fullName>
    </recommendedName>
</protein>
<evidence type="ECO:0000256" key="2">
    <source>
        <dbReference type="SAM" id="Phobius"/>
    </source>
</evidence>
<proteinExistence type="predicted"/>
<dbReference type="Gene3D" id="1.10.443.10">
    <property type="entry name" value="Intergrase catalytic core"/>
    <property type="match status" value="1"/>
</dbReference>
<dbReference type="Proteomes" id="UP001190700">
    <property type="component" value="Unassembled WGS sequence"/>
</dbReference>
<keyword evidence="4" id="KW-1185">Reference proteome</keyword>
<dbReference type="EMBL" id="LGRX02035791">
    <property type="protein sequence ID" value="KAK3233150.1"/>
    <property type="molecule type" value="Genomic_DNA"/>
</dbReference>
<dbReference type="SUPFAM" id="SSF47823">
    <property type="entry name" value="lambda integrase-like, N-terminal domain"/>
    <property type="match status" value="1"/>
</dbReference>
<dbReference type="SUPFAM" id="SSF56349">
    <property type="entry name" value="DNA breaking-rejoining enzymes"/>
    <property type="match status" value="1"/>
</dbReference>
<dbReference type="PANTHER" id="PTHR34605">
    <property type="entry name" value="PHAGE_INTEGRASE DOMAIN-CONTAINING PROTEIN"/>
    <property type="match status" value="1"/>
</dbReference>
<gene>
    <name evidence="3" type="ORF">CYMTET_56538</name>
</gene>
<feature type="transmembrane region" description="Helical" evidence="2">
    <location>
        <begin position="446"/>
        <end position="473"/>
    </location>
</feature>
<organism evidence="3 4">
    <name type="scientific">Cymbomonas tetramitiformis</name>
    <dbReference type="NCBI Taxonomy" id="36881"/>
    <lineage>
        <taxon>Eukaryota</taxon>
        <taxon>Viridiplantae</taxon>
        <taxon>Chlorophyta</taxon>
        <taxon>Pyramimonadophyceae</taxon>
        <taxon>Pyramimonadales</taxon>
        <taxon>Pyramimonadaceae</taxon>
        <taxon>Cymbomonas</taxon>
    </lineage>
</organism>
<evidence type="ECO:0000313" key="3">
    <source>
        <dbReference type="EMBL" id="KAK3233150.1"/>
    </source>
</evidence>
<evidence type="ECO:0008006" key="5">
    <source>
        <dbReference type="Google" id="ProtNLM"/>
    </source>
</evidence>
<dbReference type="PANTHER" id="PTHR34605:SF4">
    <property type="entry name" value="DNA ADENINE METHYLTRANSFERASE"/>
    <property type="match status" value="1"/>
</dbReference>
<dbReference type="GO" id="GO:0006310">
    <property type="term" value="P:DNA recombination"/>
    <property type="evidence" value="ECO:0007669"/>
    <property type="project" value="UniProtKB-KW"/>
</dbReference>
<evidence type="ECO:0000313" key="4">
    <source>
        <dbReference type="Proteomes" id="UP001190700"/>
    </source>
</evidence>
<reference evidence="3 4" key="1">
    <citation type="journal article" date="2015" name="Genome Biol. Evol.">
        <title>Comparative Genomics of a Bacterivorous Green Alga Reveals Evolutionary Causalities and Consequences of Phago-Mixotrophic Mode of Nutrition.</title>
        <authorList>
            <person name="Burns J.A."/>
            <person name="Paasch A."/>
            <person name="Narechania A."/>
            <person name="Kim E."/>
        </authorList>
    </citation>
    <scope>NUCLEOTIDE SEQUENCE [LARGE SCALE GENOMIC DNA]</scope>
    <source>
        <strain evidence="3 4">PLY_AMNH</strain>
    </source>
</reference>
<dbReference type="InterPro" id="IPR052925">
    <property type="entry name" value="Phage_Integrase-like_Recomb"/>
</dbReference>
<sequence>MVEKVRKGKVKYYPVSDYSRPKDVGVNARIEFEPDEFVTVKEAYGLLKPGRWTKAIVAWMQAQGVPTVGYLDDFFMVADAREEVEEHMMLLVEFVSIVPILAQAAELRQQAGRGLVRRRALDSLLGLLAFCSQMVWGLSLYTRRRGFAFLAATTERLRVRLPHGLLEDLAVLEQVVQRYNGRQGVLYRREVHERHFAIDASGTLGFGELWEDLFFLLSWADLARMPQRPGHDIRLQPRYISSEDSVLADSRLELDRFRAEHRVFMRATIWRQNQDDWSSGRAKSYCYLSWSREEDARVQLFDGHNDWGNLPFSIMLAIIKNFLQCKRRQQMGTACCFLMPAWDGHEAWELVQSLPQSRWLCLIWREDGADELVEELQQETERCQRKSLAPNSRRAYGTGLRAFVTFCISFACLGCLSPLLPATNRTLALFITFSSWFVQPDTIKSYLAGFIALGDLGQLSLWAAILVGFFGLFRKDNLTTGKQGAWNTRGALVRDVLFCGDVIWLRVRHSKTIQCGERCHWVPLGAVPGSLLCPVQAVRLLMDRTPDLPGNSPLFVVEKVTGRKASVVPVTHDALVAGIKSLAGRAGLDPERYAGHLLRRCGATAARRMDVNTLYIKMQGDWKSDCFERYCDLGTEQKLVLPGAMAAAAAAILR</sequence>
<keyword evidence="2" id="KW-1133">Transmembrane helix</keyword>
<comment type="caution">
    <text evidence="3">The sequence shown here is derived from an EMBL/GenBank/DDBJ whole genome shotgun (WGS) entry which is preliminary data.</text>
</comment>
<keyword evidence="2" id="KW-0812">Transmembrane</keyword>
<evidence type="ECO:0000256" key="1">
    <source>
        <dbReference type="ARBA" id="ARBA00023172"/>
    </source>
</evidence>
<keyword evidence="2" id="KW-0472">Membrane</keyword>
<dbReference type="InterPro" id="IPR011010">
    <property type="entry name" value="DNA_brk_join_enz"/>
</dbReference>
<accession>A0AAE0BC53</accession>
<keyword evidence="1" id="KW-0233">DNA recombination</keyword>
<feature type="transmembrane region" description="Helical" evidence="2">
    <location>
        <begin position="400"/>
        <end position="420"/>
    </location>
</feature>
<dbReference type="GO" id="GO:0003677">
    <property type="term" value="F:DNA binding"/>
    <property type="evidence" value="ECO:0007669"/>
    <property type="project" value="InterPro"/>
</dbReference>
<dbReference type="InterPro" id="IPR013762">
    <property type="entry name" value="Integrase-like_cat_sf"/>
</dbReference>